<evidence type="ECO:0000313" key="1">
    <source>
        <dbReference type="EMBL" id="RRT51201.1"/>
    </source>
</evidence>
<proteinExistence type="predicted"/>
<accession>A0A426YHI4</accession>
<dbReference type="Proteomes" id="UP000287651">
    <property type="component" value="Unassembled WGS sequence"/>
</dbReference>
<gene>
    <name evidence="1" type="ORF">B296_00040034</name>
</gene>
<organism evidence="1 2">
    <name type="scientific">Ensete ventricosum</name>
    <name type="common">Abyssinian banana</name>
    <name type="synonym">Musa ensete</name>
    <dbReference type="NCBI Taxonomy" id="4639"/>
    <lineage>
        <taxon>Eukaryota</taxon>
        <taxon>Viridiplantae</taxon>
        <taxon>Streptophyta</taxon>
        <taxon>Embryophyta</taxon>
        <taxon>Tracheophyta</taxon>
        <taxon>Spermatophyta</taxon>
        <taxon>Magnoliopsida</taxon>
        <taxon>Liliopsida</taxon>
        <taxon>Zingiberales</taxon>
        <taxon>Musaceae</taxon>
        <taxon>Ensete</taxon>
    </lineage>
</organism>
<reference evidence="1 2" key="1">
    <citation type="journal article" date="2014" name="Agronomy (Basel)">
        <title>A Draft Genome Sequence for Ensete ventricosum, the Drought-Tolerant Tree Against Hunger.</title>
        <authorList>
            <person name="Harrison J."/>
            <person name="Moore K.A."/>
            <person name="Paszkiewicz K."/>
            <person name="Jones T."/>
            <person name="Grant M."/>
            <person name="Ambacheew D."/>
            <person name="Muzemil S."/>
            <person name="Studholme D.J."/>
        </authorList>
    </citation>
    <scope>NUCLEOTIDE SEQUENCE [LARGE SCALE GENOMIC DNA]</scope>
</reference>
<evidence type="ECO:0000313" key="2">
    <source>
        <dbReference type="Proteomes" id="UP000287651"/>
    </source>
</evidence>
<comment type="caution">
    <text evidence="1">The sequence shown here is derived from an EMBL/GenBank/DDBJ whole genome shotgun (WGS) entry which is preliminary data.</text>
</comment>
<protein>
    <submittedName>
        <fullName evidence="1">Uncharacterized protein</fullName>
    </submittedName>
</protein>
<name>A0A426YHI4_ENSVE</name>
<sequence>MVFPTLRVEHYKSATSDAQLHENLDLLEEKCVEARLRELTYKKAVARLYNNRGKLAPTQEGLYRVVKIIREGTYILVNLDGRHLPRT</sequence>
<dbReference type="AlphaFoldDB" id="A0A426YHI4"/>
<dbReference type="EMBL" id="AMZH03012352">
    <property type="protein sequence ID" value="RRT51201.1"/>
    <property type="molecule type" value="Genomic_DNA"/>
</dbReference>